<evidence type="ECO:0000256" key="8">
    <source>
        <dbReference type="RuleBase" id="RU364083"/>
    </source>
</evidence>
<dbReference type="AlphaFoldDB" id="A0A176YUY1"/>
<reference evidence="10 11" key="1">
    <citation type="submission" date="2016-03" db="EMBL/GenBank/DDBJ databases">
        <title>Draft Genome Sequence of the Strain BR 10245 (Bradyrhizobium sp.) isolated from nodules of Centrolobium paraense.</title>
        <authorList>
            <person name="Simoes-Araujo J.L.Sr."/>
            <person name="Barauna A.C."/>
            <person name="Silva K."/>
            <person name="Zilli J.E."/>
        </authorList>
    </citation>
    <scope>NUCLEOTIDE SEQUENCE [LARGE SCALE GENOMIC DNA]</scope>
    <source>
        <strain evidence="10 11">BR 10245</strain>
    </source>
</reference>
<evidence type="ECO:0000256" key="5">
    <source>
        <dbReference type="ARBA" id="ARBA00022967"/>
    </source>
</evidence>
<dbReference type="PANTHER" id="PTHR42781">
    <property type="entry name" value="SPERMIDINE/PUTRESCINE IMPORT ATP-BINDING PROTEIN POTA"/>
    <property type="match status" value="1"/>
</dbReference>
<protein>
    <recommendedName>
        <fullName evidence="8">Spermidine/putrescine import ATP-binding protein PotA</fullName>
        <ecNumber evidence="8">7.6.2.11</ecNumber>
    </recommendedName>
</protein>
<dbReference type="EC" id="7.6.2.11" evidence="8"/>
<dbReference type="SMART" id="SM00382">
    <property type="entry name" value="AAA"/>
    <property type="match status" value="1"/>
</dbReference>
<dbReference type="GO" id="GO:0015594">
    <property type="term" value="F:ABC-type putrescine transporter activity"/>
    <property type="evidence" value="ECO:0007669"/>
    <property type="project" value="InterPro"/>
</dbReference>
<accession>A0A176YUY1</accession>
<keyword evidence="1 8" id="KW-0813">Transport</keyword>
<dbReference type="Pfam" id="PF00005">
    <property type="entry name" value="ABC_tran"/>
    <property type="match status" value="1"/>
</dbReference>
<dbReference type="PROSITE" id="PS00211">
    <property type="entry name" value="ABC_TRANSPORTER_1"/>
    <property type="match status" value="1"/>
</dbReference>
<dbReference type="OrthoDB" id="9802264at2"/>
<comment type="caution">
    <text evidence="10">The sequence shown here is derived from an EMBL/GenBank/DDBJ whole genome shotgun (WGS) entry which is preliminary data.</text>
</comment>
<keyword evidence="4 8" id="KW-0067">ATP-binding</keyword>
<dbReference type="InterPro" id="IPR013611">
    <property type="entry name" value="Transp-assoc_OB_typ2"/>
</dbReference>
<comment type="subunit">
    <text evidence="8">The complex is composed of two ATP-binding proteins (PotA), two transmembrane proteins (PotB and PotC) and a solute-binding protein (PotD).</text>
</comment>
<gene>
    <name evidence="8" type="primary">potA</name>
    <name evidence="10" type="ORF">AYJ54_09925</name>
</gene>
<dbReference type="RefSeq" id="WP_063699562.1">
    <property type="nucleotide sequence ID" value="NZ_LUUB01000051.1"/>
</dbReference>
<comment type="function">
    <text evidence="8">Part of the ABC transporter complex PotABCD involved in spermidine/putrescine import. Responsible for energy coupling to the transport system.</text>
</comment>
<sequence>MSASIEIAGVSKIYDGGVRAVDAVAMDIRQGEFFSLLGPSGCGKTTTLRIIAGFETPSSGAIRVDGADITHVPAHKRDMGMVFQNYALFPHRTVAENVAFGLRMRGHDKASIATKVKAALAMVELSGLEDRRPAQLSGGQQQRVALARAIVIAPRVLLCDEPLGALDKKLRQQMQFELKQLQKKLGLTLVFVTHDQEEALAMSDRIAVMNGGRVEQVGTPAEIYNQPTTRFVADFIGDTNIFRGERTTTGAGAPALDVGKGLILALPPSADAQGAGALSVALRPEKIRLSPRGDAAGGAAGTCAHGVVENTNFLGGAVLYRITLEGAHRILVQQPNAGTSHLFIPGNGVTLDWTPADLVVLED</sequence>
<dbReference type="SUPFAM" id="SSF50331">
    <property type="entry name" value="MOP-like"/>
    <property type="match status" value="1"/>
</dbReference>
<evidence type="ECO:0000256" key="7">
    <source>
        <dbReference type="ARBA" id="ARBA00024722"/>
    </source>
</evidence>
<comment type="similarity">
    <text evidence="8">Belongs to the ABC transporter superfamily. Spermidine/putrescine importer (TC 3.A.1.11.1) family.</text>
</comment>
<evidence type="ECO:0000256" key="2">
    <source>
        <dbReference type="ARBA" id="ARBA00022475"/>
    </source>
</evidence>
<dbReference type="InterPro" id="IPR005893">
    <property type="entry name" value="PotA-like"/>
</dbReference>
<dbReference type="EMBL" id="LUUB01000051">
    <property type="protein sequence ID" value="OAF10589.1"/>
    <property type="molecule type" value="Genomic_DNA"/>
</dbReference>
<dbReference type="Gene3D" id="2.40.50.100">
    <property type="match status" value="1"/>
</dbReference>
<evidence type="ECO:0000313" key="11">
    <source>
        <dbReference type="Proteomes" id="UP000076959"/>
    </source>
</evidence>
<dbReference type="InterPro" id="IPR003439">
    <property type="entry name" value="ABC_transporter-like_ATP-bd"/>
</dbReference>
<keyword evidence="5 8" id="KW-1278">Translocase</keyword>
<dbReference type="NCBIfam" id="TIGR01187">
    <property type="entry name" value="potA"/>
    <property type="match status" value="1"/>
</dbReference>
<evidence type="ECO:0000256" key="1">
    <source>
        <dbReference type="ARBA" id="ARBA00022448"/>
    </source>
</evidence>
<dbReference type="PANTHER" id="PTHR42781:SF4">
    <property type="entry name" value="SPERMIDINE_PUTRESCINE IMPORT ATP-BINDING PROTEIN POTA"/>
    <property type="match status" value="1"/>
</dbReference>
<keyword evidence="2 8" id="KW-1003">Cell membrane</keyword>
<dbReference type="Gene3D" id="3.40.50.300">
    <property type="entry name" value="P-loop containing nucleotide triphosphate hydrolases"/>
    <property type="match status" value="1"/>
</dbReference>
<dbReference type="FunFam" id="3.40.50.300:FF:000133">
    <property type="entry name" value="Spermidine/putrescine import ATP-binding protein PotA"/>
    <property type="match status" value="1"/>
</dbReference>
<keyword evidence="11" id="KW-1185">Reference proteome</keyword>
<organism evidence="10 11">
    <name type="scientific">Bradyrhizobium centrolobii</name>
    <dbReference type="NCBI Taxonomy" id="1505087"/>
    <lineage>
        <taxon>Bacteria</taxon>
        <taxon>Pseudomonadati</taxon>
        <taxon>Pseudomonadota</taxon>
        <taxon>Alphaproteobacteria</taxon>
        <taxon>Hyphomicrobiales</taxon>
        <taxon>Nitrobacteraceae</taxon>
        <taxon>Bradyrhizobium</taxon>
    </lineage>
</organism>
<comment type="function">
    <text evidence="7">Involved in beta-(1--&gt;2)glucan export. Transmembrane domains (TMD) form a pore in the inner membrane and the ATP-binding domain (NBD) is responsible for energy generation.</text>
</comment>
<dbReference type="Pfam" id="PF08402">
    <property type="entry name" value="TOBE_2"/>
    <property type="match status" value="1"/>
</dbReference>
<dbReference type="PROSITE" id="PS50893">
    <property type="entry name" value="ABC_TRANSPORTER_2"/>
    <property type="match status" value="1"/>
</dbReference>
<evidence type="ECO:0000256" key="4">
    <source>
        <dbReference type="ARBA" id="ARBA00022840"/>
    </source>
</evidence>
<keyword evidence="3 8" id="KW-0547">Nucleotide-binding</keyword>
<dbReference type="InterPro" id="IPR017879">
    <property type="entry name" value="PotA_ATP-bd"/>
</dbReference>
<dbReference type="GO" id="GO:0016887">
    <property type="term" value="F:ATP hydrolysis activity"/>
    <property type="evidence" value="ECO:0007669"/>
    <property type="project" value="InterPro"/>
</dbReference>
<dbReference type="GO" id="GO:0005524">
    <property type="term" value="F:ATP binding"/>
    <property type="evidence" value="ECO:0007669"/>
    <property type="project" value="UniProtKB-KW"/>
</dbReference>
<comment type="catalytic activity">
    <reaction evidence="8">
        <text>ATP + H2O + polyamine-[polyamine-binding protein]Side 1 = ADP + phosphate + polyamineSide 2 + [polyamine-binding protein]Side 1.</text>
        <dbReference type="EC" id="7.6.2.11"/>
    </reaction>
</comment>
<dbReference type="InterPro" id="IPR008995">
    <property type="entry name" value="Mo/tungstate-bd_C_term_dom"/>
</dbReference>
<keyword evidence="6 8" id="KW-0472">Membrane</keyword>
<dbReference type="STRING" id="1505087.AYJ54_09925"/>
<dbReference type="GO" id="GO:0043190">
    <property type="term" value="C:ATP-binding cassette (ABC) transporter complex"/>
    <property type="evidence" value="ECO:0007669"/>
    <property type="project" value="InterPro"/>
</dbReference>
<evidence type="ECO:0000256" key="6">
    <source>
        <dbReference type="ARBA" id="ARBA00023136"/>
    </source>
</evidence>
<name>A0A176YUY1_9BRAD</name>
<evidence type="ECO:0000256" key="3">
    <source>
        <dbReference type="ARBA" id="ARBA00022741"/>
    </source>
</evidence>
<dbReference type="InterPro" id="IPR003593">
    <property type="entry name" value="AAA+_ATPase"/>
</dbReference>
<dbReference type="InterPro" id="IPR027417">
    <property type="entry name" value="P-loop_NTPase"/>
</dbReference>
<dbReference type="InterPro" id="IPR050093">
    <property type="entry name" value="ABC_SmlMolc_Importer"/>
</dbReference>
<evidence type="ECO:0000259" key="9">
    <source>
        <dbReference type="PROSITE" id="PS50893"/>
    </source>
</evidence>
<dbReference type="Proteomes" id="UP000076959">
    <property type="component" value="Unassembled WGS sequence"/>
</dbReference>
<feature type="domain" description="ABC transporter" evidence="9">
    <location>
        <begin position="5"/>
        <end position="236"/>
    </location>
</feature>
<evidence type="ECO:0000313" key="10">
    <source>
        <dbReference type="EMBL" id="OAF10589.1"/>
    </source>
</evidence>
<proteinExistence type="inferred from homology"/>
<dbReference type="InterPro" id="IPR017871">
    <property type="entry name" value="ABC_transporter-like_CS"/>
</dbReference>
<dbReference type="CDD" id="cd03300">
    <property type="entry name" value="ABC_PotA_N"/>
    <property type="match status" value="1"/>
</dbReference>
<dbReference type="SUPFAM" id="SSF52540">
    <property type="entry name" value="P-loop containing nucleoside triphosphate hydrolases"/>
    <property type="match status" value="1"/>
</dbReference>